<dbReference type="Pfam" id="PF06784">
    <property type="entry name" value="UPF0240"/>
    <property type="match status" value="1"/>
</dbReference>
<gene>
    <name evidence="4" type="ORF">DNTS_007245</name>
</gene>
<dbReference type="Proteomes" id="UP000316079">
    <property type="component" value="Unassembled WGS sequence"/>
</dbReference>
<dbReference type="InterPro" id="IPR009622">
    <property type="entry name" value="NDUFAF4"/>
</dbReference>
<evidence type="ECO:0000313" key="4">
    <source>
        <dbReference type="EMBL" id="TRY67996.1"/>
    </source>
</evidence>
<evidence type="ECO:0000256" key="1">
    <source>
        <dbReference type="ARBA" id="ARBA00010698"/>
    </source>
</evidence>
<accession>A0A553NRC7</accession>
<dbReference type="PANTHER" id="PTHR13338">
    <property type="entry name" value="UPF0240 PROTEIN"/>
    <property type="match status" value="1"/>
</dbReference>
<evidence type="ECO:0000256" key="2">
    <source>
        <dbReference type="ARBA" id="ARBA00011265"/>
    </source>
</evidence>
<dbReference type="PANTHER" id="PTHR13338:SF4">
    <property type="entry name" value="NADH DEHYDROGENASE [UBIQUINONE] 1 ALPHA SUBCOMPLEX ASSEMBLY FACTOR 4"/>
    <property type="match status" value="1"/>
</dbReference>
<protein>
    <recommendedName>
        <fullName evidence="3">NADH dehydrogenase [ubiquinone] 1 alpha subcomplex assembly factor 4</fullName>
    </recommendedName>
</protein>
<evidence type="ECO:0000256" key="3">
    <source>
        <dbReference type="ARBA" id="ARBA00021777"/>
    </source>
</evidence>
<dbReference type="OrthoDB" id="2434756at2759"/>
<reference evidence="4 5" key="1">
    <citation type="journal article" date="2019" name="Sci. Data">
        <title>Hybrid genome assembly and annotation of Danionella translucida.</title>
        <authorList>
            <person name="Kadobianskyi M."/>
            <person name="Schulze L."/>
            <person name="Schuelke M."/>
            <person name="Judkewitz B."/>
        </authorList>
    </citation>
    <scope>NUCLEOTIDE SEQUENCE [LARGE SCALE GENOMIC DNA]</scope>
    <source>
        <strain evidence="4 5">Bolton</strain>
    </source>
</reference>
<dbReference type="GO" id="GO:0005739">
    <property type="term" value="C:mitochondrion"/>
    <property type="evidence" value="ECO:0007669"/>
    <property type="project" value="TreeGrafter"/>
</dbReference>
<comment type="caution">
    <text evidence="4">The sequence shown here is derived from an EMBL/GenBank/DDBJ whole genome shotgun (WGS) entry which is preliminary data.</text>
</comment>
<dbReference type="STRING" id="623744.A0A553NRC7"/>
<comment type="similarity">
    <text evidence="1">Belongs to the NDUFAF4 family.</text>
</comment>
<dbReference type="AlphaFoldDB" id="A0A553NRC7"/>
<sequence length="176" mass="20051">MGSVVTRTMRSFNVENRVEREISKHKRRIAPRHPTKVSGTAEGTLEVVEINQKSDPLVSMLKNVYVESKDLRPQVDSRPVKTEPETESQHRLLEFNVPSDIYSYTKVTKVPKGKIALVEVLTALNNHKTKPEIWTPEKLAQEYSLDLKDVNSLTEYFSCFNLLIVPKKVAKMVADS</sequence>
<evidence type="ECO:0000313" key="5">
    <source>
        <dbReference type="Proteomes" id="UP000316079"/>
    </source>
</evidence>
<keyword evidence="5" id="KW-1185">Reference proteome</keyword>
<organism evidence="4 5">
    <name type="scientific">Danionella cerebrum</name>
    <dbReference type="NCBI Taxonomy" id="2873325"/>
    <lineage>
        <taxon>Eukaryota</taxon>
        <taxon>Metazoa</taxon>
        <taxon>Chordata</taxon>
        <taxon>Craniata</taxon>
        <taxon>Vertebrata</taxon>
        <taxon>Euteleostomi</taxon>
        <taxon>Actinopterygii</taxon>
        <taxon>Neopterygii</taxon>
        <taxon>Teleostei</taxon>
        <taxon>Ostariophysi</taxon>
        <taxon>Cypriniformes</taxon>
        <taxon>Danionidae</taxon>
        <taxon>Danioninae</taxon>
        <taxon>Danionella</taxon>
    </lineage>
</organism>
<proteinExistence type="inferred from homology"/>
<dbReference type="EMBL" id="SRMA01026814">
    <property type="protein sequence ID" value="TRY67996.1"/>
    <property type="molecule type" value="Genomic_DNA"/>
</dbReference>
<name>A0A553NRC7_9TELE</name>
<comment type="subunit">
    <text evidence="2">Binds calmodulin. Interacts with NDUFAF3.</text>
</comment>
<dbReference type="GO" id="GO:0032981">
    <property type="term" value="P:mitochondrial respiratory chain complex I assembly"/>
    <property type="evidence" value="ECO:0007669"/>
    <property type="project" value="InterPro"/>
</dbReference>